<keyword evidence="1" id="KW-0732">Signal</keyword>
<name>A0AAN8WXJ6_HALRR</name>
<evidence type="ECO:0000313" key="3">
    <source>
        <dbReference type="EMBL" id="KAK7074221.1"/>
    </source>
</evidence>
<dbReference type="GO" id="GO:0005576">
    <property type="term" value="C:extracellular region"/>
    <property type="evidence" value="ECO:0007669"/>
    <property type="project" value="InterPro"/>
</dbReference>
<sequence>MWKALSLGRALAALLLVVFLNSPFPVGAQLGIDTQNASGDICDCSPPCEGDGGGVCRGRIVSRDDCPCCKVCAQQEGANCTHPTQPCDTEFGLVCASEGICKGKRITAIGKNNEGVFLPRHQGEPRNGKEP</sequence>
<proteinExistence type="predicted"/>
<reference evidence="3 4" key="1">
    <citation type="submission" date="2023-11" db="EMBL/GenBank/DDBJ databases">
        <title>Halocaridina rubra genome assembly.</title>
        <authorList>
            <person name="Smith C."/>
        </authorList>
    </citation>
    <scope>NUCLEOTIDE SEQUENCE [LARGE SCALE GENOMIC DNA]</scope>
    <source>
        <strain evidence="3">EP-1</strain>
        <tissue evidence="3">Whole</tissue>
    </source>
</reference>
<dbReference type="EMBL" id="JAXCGZ010011722">
    <property type="protein sequence ID" value="KAK7074221.1"/>
    <property type="molecule type" value="Genomic_DNA"/>
</dbReference>
<dbReference type="PROSITE" id="PS51323">
    <property type="entry name" value="IGFBP_N_2"/>
    <property type="match status" value="1"/>
</dbReference>
<feature type="signal peptide" evidence="1">
    <location>
        <begin position="1"/>
        <end position="28"/>
    </location>
</feature>
<protein>
    <recommendedName>
        <fullName evidence="2">IGFBP N-terminal domain-containing protein</fullName>
    </recommendedName>
</protein>
<feature type="domain" description="IGFBP N-terminal" evidence="2">
    <location>
        <begin position="33"/>
        <end position="104"/>
    </location>
</feature>
<dbReference type="Proteomes" id="UP001381693">
    <property type="component" value="Unassembled WGS sequence"/>
</dbReference>
<dbReference type="InterPro" id="IPR000867">
    <property type="entry name" value="IGFBP-like"/>
</dbReference>
<evidence type="ECO:0000259" key="2">
    <source>
        <dbReference type="PROSITE" id="PS51323"/>
    </source>
</evidence>
<organism evidence="3 4">
    <name type="scientific">Halocaridina rubra</name>
    <name type="common">Hawaiian red shrimp</name>
    <dbReference type="NCBI Taxonomy" id="373956"/>
    <lineage>
        <taxon>Eukaryota</taxon>
        <taxon>Metazoa</taxon>
        <taxon>Ecdysozoa</taxon>
        <taxon>Arthropoda</taxon>
        <taxon>Crustacea</taxon>
        <taxon>Multicrustacea</taxon>
        <taxon>Malacostraca</taxon>
        <taxon>Eumalacostraca</taxon>
        <taxon>Eucarida</taxon>
        <taxon>Decapoda</taxon>
        <taxon>Pleocyemata</taxon>
        <taxon>Caridea</taxon>
        <taxon>Atyoidea</taxon>
        <taxon>Atyidae</taxon>
        <taxon>Halocaridina</taxon>
    </lineage>
</organism>
<gene>
    <name evidence="3" type="ORF">SK128_023154</name>
</gene>
<feature type="chain" id="PRO_5043005106" description="IGFBP N-terminal domain-containing protein" evidence="1">
    <location>
        <begin position="29"/>
        <end position="131"/>
    </location>
</feature>
<keyword evidence="4" id="KW-1185">Reference proteome</keyword>
<comment type="caution">
    <text evidence="3">The sequence shown here is derived from an EMBL/GenBank/DDBJ whole genome shotgun (WGS) entry which is preliminary data.</text>
</comment>
<evidence type="ECO:0000313" key="4">
    <source>
        <dbReference type="Proteomes" id="UP001381693"/>
    </source>
</evidence>
<accession>A0AAN8WXJ6</accession>
<dbReference type="AlphaFoldDB" id="A0AAN8WXJ6"/>
<evidence type="ECO:0000256" key="1">
    <source>
        <dbReference type="SAM" id="SignalP"/>
    </source>
</evidence>